<sequence length="72" mass="7732">MRVWFRTYFFLIFFVSNANVGRGGKTAQIAGRLVVGTMSGKGSASAVCPAGSLFAGDSLQPIVQSRLMNQIF</sequence>
<accession>A0AAV9HS83</accession>
<proteinExistence type="predicted"/>
<feature type="signal peptide" evidence="1">
    <location>
        <begin position="1"/>
        <end position="23"/>
    </location>
</feature>
<protein>
    <recommendedName>
        <fullName evidence="4">Secreted protein</fullName>
    </recommendedName>
</protein>
<reference evidence="2" key="2">
    <citation type="submission" date="2023-06" db="EMBL/GenBank/DDBJ databases">
        <authorList>
            <consortium name="Lawrence Berkeley National Laboratory"/>
            <person name="Mondo S.J."/>
            <person name="Hensen N."/>
            <person name="Bonometti L."/>
            <person name="Westerberg I."/>
            <person name="Brannstrom I.O."/>
            <person name="Guillou S."/>
            <person name="Cros-Aarteil S."/>
            <person name="Calhoun S."/>
            <person name="Haridas S."/>
            <person name="Kuo A."/>
            <person name="Pangilinan J."/>
            <person name="Riley R."/>
            <person name="Labutti K."/>
            <person name="Andreopoulos B."/>
            <person name="Lipzen A."/>
            <person name="Chen C."/>
            <person name="Yanf M."/>
            <person name="Daum C."/>
            <person name="Ng V."/>
            <person name="Clum A."/>
            <person name="Steindorff A."/>
            <person name="Ohm R."/>
            <person name="Martin F."/>
            <person name="Silar P."/>
            <person name="Natvig D."/>
            <person name="Lalanne C."/>
            <person name="Gautier V."/>
            <person name="Ament-Velasquez S.L."/>
            <person name="Kruys A."/>
            <person name="Hutchinson M.I."/>
            <person name="Powell A.J."/>
            <person name="Barry K."/>
            <person name="Miller A.N."/>
            <person name="Grigoriev I.V."/>
            <person name="Debuchy R."/>
            <person name="Gladieux P."/>
            <person name="Thoren M.H."/>
            <person name="Johannesson H."/>
        </authorList>
    </citation>
    <scope>NUCLEOTIDE SEQUENCE</scope>
    <source>
        <strain evidence="2">PSN324</strain>
    </source>
</reference>
<keyword evidence="3" id="KW-1185">Reference proteome</keyword>
<evidence type="ECO:0000256" key="1">
    <source>
        <dbReference type="SAM" id="SignalP"/>
    </source>
</evidence>
<feature type="chain" id="PRO_5043676063" description="Secreted protein" evidence="1">
    <location>
        <begin position="24"/>
        <end position="72"/>
    </location>
</feature>
<reference evidence="2" key="1">
    <citation type="journal article" date="2023" name="Mol. Phylogenet. Evol.">
        <title>Genome-scale phylogeny and comparative genomics of the fungal order Sordariales.</title>
        <authorList>
            <person name="Hensen N."/>
            <person name="Bonometti L."/>
            <person name="Westerberg I."/>
            <person name="Brannstrom I.O."/>
            <person name="Guillou S."/>
            <person name="Cros-Aarteil S."/>
            <person name="Calhoun S."/>
            <person name="Haridas S."/>
            <person name="Kuo A."/>
            <person name="Mondo S."/>
            <person name="Pangilinan J."/>
            <person name="Riley R."/>
            <person name="LaButti K."/>
            <person name="Andreopoulos B."/>
            <person name="Lipzen A."/>
            <person name="Chen C."/>
            <person name="Yan M."/>
            <person name="Daum C."/>
            <person name="Ng V."/>
            <person name="Clum A."/>
            <person name="Steindorff A."/>
            <person name="Ohm R.A."/>
            <person name="Martin F."/>
            <person name="Silar P."/>
            <person name="Natvig D.O."/>
            <person name="Lalanne C."/>
            <person name="Gautier V."/>
            <person name="Ament-Velasquez S.L."/>
            <person name="Kruys A."/>
            <person name="Hutchinson M.I."/>
            <person name="Powell A.J."/>
            <person name="Barry K."/>
            <person name="Miller A.N."/>
            <person name="Grigoriev I.V."/>
            <person name="Debuchy R."/>
            <person name="Gladieux P."/>
            <person name="Hiltunen Thoren M."/>
            <person name="Johannesson H."/>
        </authorList>
    </citation>
    <scope>NUCLEOTIDE SEQUENCE</scope>
    <source>
        <strain evidence="2">PSN324</strain>
    </source>
</reference>
<keyword evidence="1" id="KW-0732">Signal</keyword>
<comment type="caution">
    <text evidence="2">The sequence shown here is derived from an EMBL/GenBank/DDBJ whole genome shotgun (WGS) entry which is preliminary data.</text>
</comment>
<evidence type="ECO:0000313" key="2">
    <source>
        <dbReference type="EMBL" id="KAK4463586.1"/>
    </source>
</evidence>
<gene>
    <name evidence="2" type="ORF">QBC42DRAFT_265548</name>
</gene>
<evidence type="ECO:0008006" key="4">
    <source>
        <dbReference type="Google" id="ProtNLM"/>
    </source>
</evidence>
<name>A0AAV9HS83_9PEZI</name>
<dbReference type="Proteomes" id="UP001321749">
    <property type="component" value="Unassembled WGS sequence"/>
</dbReference>
<organism evidence="2 3">
    <name type="scientific">Cladorrhinum samala</name>
    <dbReference type="NCBI Taxonomy" id="585594"/>
    <lineage>
        <taxon>Eukaryota</taxon>
        <taxon>Fungi</taxon>
        <taxon>Dikarya</taxon>
        <taxon>Ascomycota</taxon>
        <taxon>Pezizomycotina</taxon>
        <taxon>Sordariomycetes</taxon>
        <taxon>Sordariomycetidae</taxon>
        <taxon>Sordariales</taxon>
        <taxon>Podosporaceae</taxon>
        <taxon>Cladorrhinum</taxon>
    </lineage>
</organism>
<dbReference type="AlphaFoldDB" id="A0AAV9HS83"/>
<dbReference type="EMBL" id="MU864958">
    <property type="protein sequence ID" value="KAK4463586.1"/>
    <property type="molecule type" value="Genomic_DNA"/>
</dbReference>
<evidence type="ECO:0000313" key="3">
    <source>
        <dbReference type="Proteomes" id="UP001321749"/>
    </source>
</evidence>